<reference evidence="1" key="1">
    <citation type="submission" date="2016-09" db="EMBL/GenBank/DDBJ databases">
        <title>The Complete Genome of Burkholderia sprentiae wsm5005.</title>
        <authorList>
            <person name="De Meyer S."/>
            <person name="Wang P."/>
            <person name="Terpolilli J."/>
        </authorList>
    </citation>
    <scope>NUCLEOTIDE SEQUENCE</scope>
    <source>
        <strain evidence="1">WSM5005</strain>
        <plasmid evidence="1">pl3WSM5005</plasmid>
    </source>
</reference>
<protein>
    <submittedName>
        <fullName evidence="1">Uncharacterized protein</fullName>
    </submittedName>
</protein>
<dbReference type="Proteomes" id="UP000179860">
    <property type="component" value="Plasmid pl3WSM5005"/>
</dbReference>
<dbReference type="EMBL" id="CP017564">
    <property type="protein sequence ID" value="APA90291.1"/>
    <property type="molecule type" value="Genomic_DNA"/>
</dbReference>
<keyword evidence="2" id="KW-1185">Reference proteome</keyword>
<keyword evidence="1" id="KW-0614">Plasmid</keyword>
<proteinExistence type="predicted"/>
<accession>A0ACA8AX34</accession>
<evidence type="ECO:0000313" key="1">
    <source>
        <dbReference type="EMBL" id="APA90291.1"/>
    </source>
</evidence>
<organism evidence="1 2">
    <name type="scientific">Paraburkholderia sprentiae WSM5005</name>
    <dbReference type="NCBI Taxonomy" id="754502"/>
    <lineage>
        <taxon>Bacteria</taxon>
        <taxon>Pseudomonadati</taxon>
        <taxon>Pseudomonadota</taxon>
        <taxon>Betaproteobacteria</taxon>
        <taxon>Burkholderiales</taxon>
        <taxon>Burkholderiaceae</taxon>
        <taxon>Paraburkholderia</taxon>
    </lineage>
</organism>
<gene>
    <name evidence="1" type="ORF">BJG93_34840</name>
</gene>
<geneLocation type="plasmid" evidence="1 2">
    <name>pl3WSM5005</name>
</geneLocation>
<reference evidence="1" key="2">
    <citation type="submission" date="2021-06" db="EMBL/GenBank/DDBJ databases">
        <authorList>
            <person name="Rogers T.H."/>
            <person name="Ramsay J.P."/>
            <person name="Wang P."/>
            <person name="Terpolilli J."/>
        </authorList>
    </citation>
    <scope>NUCLEOTIDE SEQUENCE</scope>
    <source>
        <strain evidence="1">WSM5005</strain>
        <plasmid evidence="1">pl3WSM5005</plasmid>
    </source>
</reference>
<evidence type="ECO:0000313" key="2">
    <source>
        <dbReference type="Proteomes" id="UP000179860"/>
    </source>
</evidence>
<name>A0ACA8AX34_9BURK</name>
<sequence>MKVRISTGAYVAAAVLAAYASYDLTVEVGTAYQFGAVAQALGGFALFAVLTGALWTTVAQIMASLAIERQYSWPATIVRIIGLLGGIVAASLGMWSVLYGTESWKTVAEFVLGFLGVYAYVHASVFAAEATPETSTS</sequence>